<dbReference type="Proteomes" id="UP000095463">
    <property type="component" value="Unassembled WGS sequence"/>
</dbReference>
<organism evidence="1 2">
    <name type="scientific">Devosia insulae DS-56</name>
    <dbReference type="NCBI Taxonomy" id="1116389"/>
    <lineage>
        <taxon>Bacteria</taxon>
        <taxon>Pseudomonadati</taxon>
        <taxon>Pseudomonadota</taxon>
        <taxon>Alphaproteobacteria</taxon>
        <taxon>Hyphomicrobiales</taxon>
        <taxon>Devosiaceae</taxon>
        <taxon>Devosia</taxon>
    </lineage>
</organism>
<comment type="caution">
    <text evidence="1">The sequence shown here is derived from an EMBL/GenBank/DDBJ whole genome shotgun (WGS) entry which is preliminary data.</text>
</comment>
<dbReference type="AlphaFoldDB" id="A0A1E5XVW9"/>
<dbReference type="SUPFAM" id="SSF53448">
    <property type="entry name" value="Nucleotide-diphospho-sugar transferases"/>
    <property type="match status" value="1"/>
</dbReference>
<evidence type="ECO:0008006" key="3">
    <source>
        <dbReference type="Google" id="ProtNLM"/>
    </source>
</evidence>
<accession>A0A1E5XVW9</accession>
<proteinExistence type="predicted"/>
<keyword evidence="2" id="KW-1185">Reference proteome</keyword>
<reference evidence="1 2" key="1">
    <citation type="journal article" date="2015" name="Genome Announc.">
        <title>Genome Assemblies of Three Soil-Associated Devosia species: D. insulae, D. limi, and D. soli.</title>
        <authorList>
            <person name="Hassan Y.I."/>
            <person name="Lepp D."/>
            <person name="Zhou T."/>
        </authorList>
    </citation>
    <scope>NUCLEOTIDE SEQUENCE [LARGE SCALE GENOMIC DNA]</scope>
    <source>
        <strain evidence="1 2">DS-56</strain>
    </source>
</reference>
<gene>
    <name evidence="1" type="ORF">VW23_010120</name>
</gene>
<dbReference type="InterPro" id="IPR029044">
    <property type="entry name" value="Nucleotide-diphossugar_trans"/>
</dbReference>
<dbReference type="RefSeq" id="WP_069908132.1">
    <property type="nucleotide sequence ID" value="NZ_LAJE02000058.1"/>
</dbReference>
<evidence type="ECO:0000313" key="2">
    <source>
        <dbReference type="Proteomes" id="UP000095463"/>
    </source>
</evidence>
<sequence length="265" mass="29632">MRLAASARSGRRQKLRLGTLPRIGGMASIPSRADDLEQVLTRIVPQVERLHLFLHGYDAIPAVARHSRIVPVLAPADTAFRASGKFYGLLQQKGPCLYFCFDDDILYPPDYVARLTAAICRYGGGAFVGVHGSDYPGAGTSYARDRKTRPFAKRLLIDRIVDELGCGTLAFPSELLSIDPRRWPHGDMDDLMLAIEAERNGINRIAIRRRRRWLVPIRQSQPDSLWLRTLADDSRQSEELLELKILMGRIARPEPSARPAEAPAP</sequence>
<evidence type="ECO:0000313" key="1">
    <source>
        <dbReference type="EMBL" id="OEO32743.1"/>
    </source>
</evidence>
<dbReference type="OrthoDB" id="529131at2"/>
<name>A0A1E5XVW9_9HYPH</name>
<dbReference type="EMBL" id="LAJE02000058">
    <property type="protein sequence ID" value="OEO32743.1"/>
    <property type="molecule type" value="Genomic_DNA"/>
</dbReference>
<protein>
    <recommendedName>
        <fullName evidence="3">Glycosyltransferase 2-like domain-containing protein</fullName>
    </recommendedName>
</protein>